<feature type="chain" id="PRO_5031093422" evidence="2">
    <location>
        <begin position="24"/>
        <end position="316"/>
    </location>
</feature>
<dbReference type="AlphaFoldDB" id="A0A7S2KBS9"/>
<feature type="signal peptide" evidence="2">
    <location>
        <begin position="1"/>
        <end position="23"/>
    </location>
</feature>
<evidence type="ECO:0000256" key="2">
    <source>
        <dbReference type="SAM" id="SignalP"/>
    </source>
</evidence>
<name>A0A7S2KBS9_9STRA</name>
<accession>A0A7S2KBS9</accession>
<reference evidence="3" key="1">
    <citation type="submission" date="2021-01" db="EMBL/GenBank/DDBJ databases">
        <authorList>
            <person name="Corre E."/>
            <person name="Pelletier E."/>
            <person name="Niang G."/>
            <person name="Scheremetjew M."/>
            <person name="Finn R."/>
            <person name="Kale V."/>
            <person name="Holt S."/>
            <person name="Cochrane G."/>
            <person name="Meng A."/>
            <person name="Brown T."/>
            <person name="Cohen L."/>
        </authorList>
    </citation>
    <scope>NUCLEOTIDE SEQUENCE</scope>
    <source>
        <strain evidence="3">SM1012Den-03</strain>
    </source>
</reference>
<keyword evidence="2" id="KW-0732">Signal</keyword>
<feature type="coiled-coil region" evidence="1">
    <location>
        <begin position="201"/>
        <end position="256"/>
    </location>
</feature>
<keyword evidence="1" id="KW-0175">Coiled coil</keyword>
<evidence type="ECO:0000313" key="3">
    <source>
        <dbReference type="EMBL" id="CAD9570724.1"/>
    </source>
</evidence>
<organism evidence="3">
    <name type="scientific">Skeletonema marinoi</name>
    <dbReference type="NCBI Taxonomy" id="267567"/>
    <lineage>
        <taxon>Eukaryota</taxon>
        <taxon>Sar</taxon>
        <taxon>Stramenopiles</taxon>
        <taxon>Ochrophyta</taxon>
        <taxon>Bacillariophyta</taxon>
        <taxon>Coscinodiscophyceae</taxon>
        <taxon>Thalassiosirophycidae</taxon>
        <taxon>Thalassiosirales</taxon>
        <taxon>Skeletonemataceae</taxon>
        <taxon>Skeletonema</taxon>
        <taxon>Skeletonema marinoi-dohrnii complex</taxon>
    </lineage>
</organism>
<dbReference type="EMBL" id="HBGZ01000575">
    <property type="protein sequence ID" value="CAD9570724.1"/>
    <property type="molecule type" value="Transcribed_RNA"/>
</dbReference>
<gene>
    <name evidence="3" type="ORF">SMAR0320_LOCUS441</name>
</gene>
<protein>
    <submittedName>
        <fullName evidence="3">Uncharacterized protein</fullName>
    </submittedName>
</protein>
<sequence length="316" mass="35663">MTTVLLFALLLSCLCLQIDIAQSYVIDGSTSSSIISRFHNVQWKLFMTIDQTAPPPVVPTDDNNNNAYDDNFASIATGSKLGLPLDVQFTSGACTDFGMNNEALLLGNNAPTATSSILSLQPLNEPKFVTLSGQQSVKVTPGAYACQISDPETKQFFFRFFLDFPEGATRNDVTLPAERVYFMSSCWIKDDHMIAKARKWKDEFQSSLTLLNTEIEELKKDDTVGLVARSRRFPQYVELLKQRRKLTTQIEMLQERFPLERPLMSGPNGTLFLKDGVVAVKREFGGRTRYHWIGTFSFKDFMDGDDEKEEEEVTRS</sequence>
<proteinExistence type="predicted"/>
<evidence type="ECO:0000256" key="1">
    <source>
        <dbReference type="SAM" id="Coils"/>
    </source>
</evidence>